<name>A0A1D9P3V7_9FIRM</name>
<gene>
    <name evidence="1" type="ORF">bhn_I2274</name>
</gene>
<sequence length="66" mass="7140">MANTAPVSARIETDSKKLPDINHFSTKDIIKAEFDAELQKGVVSINNGHTHSAGDVDKMLADEFGI</sequence>
<reference evidence="2" key="1">
    <citation type="submission" date="2016-10" db="EMBL/GenBank/DDBJ databases">
        <title>The complete genome sequence of the rumen bacterium Butyrivibrio hungatei MB2003.</title>
        <authorList>
            <person name="Palevich N."/>
            <person name="Kelly W.J."/>
            <person name="Leahy S.C."/>
            <person name="Altermann E."/>
            <person name="Rakonjac J."/>
            <person name="Attwood G.T."/>
        </authorList>
    </citation>
    <scope>NUCLEOTIDE SEQUENCE [LARGE SCALE GENOMIC DNA]</scope>
    <source>
        <strain evidence="2">MB2003</strain>
    </source>
</reference>
<dbReference type="RefSeq" id="WP_071176919.1">
    <property type="nucleotide sequence ID" value="NZ_CP017831.1"/>
</dbReference>
<proteinExistence type="predicted"/>
<accession>A0A1D9P3V7</accession>
<dbReference type="AlphaFoldDB" id="A0A1D9P3V7"/>
<dbReference type="EMBL" id="CP017831">
    <property type="protein sequence ID" value="AOZ97307.1"/>
    <property type="molecule type" value="Genomic_DNA"/>
</dbReference>
<evidence type="ECO:0000313" key="2">
    <source>
        <dbReference type="Proteomes" id="UP000179284"/>
    </source>
</evidence>
<organism evidence="1 2">
    <name type="scientific">Butyrivibrio hungatei</name>
    <dbReference type="NCBI Taxonomy" id="185008"/>
    <lineage>
        <taxon>Bacteria</taxon>
        <taxon>Bacillati</taxon>
        <taxon>Bacillota</taxon>
        <taxon>Clostridia</taxon>
        <taxon>Lachnospirales</taxon>
        <taxon>Lachnospiraceae</taxon>
        <taxon>Butyrivibrio</taxon>
    </lineage>
</organism>
<keyword evidence="2" id="KW-1185">Reference proteome</keyword>
<dbReference type="KEGG" id="bhu:bhn_I2274"/>
<dbReference type="OrthoDB" id="9804867at2"/>
<dbReference type="Proteomes" id="UP000179284">
    <property type="component" value="Chromosome I"/>
</dbReference>
<evidence type="ECO:0000313" key="1">
    <source>
        <dbReference type="EMBL" id="AOZ97307.1"/>
    </source>
</evidence>
<protein>
    <submittedName>
        <fullName evidence="1">Uncharacterized protein</fullName>
    </submittedName>
</protein>